<dbReference type="PROSITE" id="PS51318">
    <property type="entry name" value="TAT"/>
    <property type="match status" value="1"/>
</dbReference>
<organism evidence="2 3">
    <name type="scientific">Massilia atriviolacea</name>
    <dbReference type="NCBI Taxonomy" id="2495579"/>
    <lineage>
        <taxon>Bacteria</taxon>
        <taxon>Pseudomonadati</taxon>
        <taxon>Pseudomonadota</taxon>
        <taxon>Betaproteobacteria</taxon>
        <taxon>Burkholderiales</taxon>
        <taxon>Oxalobacteraceae</taxon>
        <taxon>Telluria group</taxon>
        <taxon>Massilia</taxon>
    </lineage>
</organism>
<dbReference type="EMBL" id="RXLQ01000016">
    <property type="protein sequence ID" value="RSZ56308.1"/>
    <property type="molecule type" value="Genomic_DNA"/>
</dbReference>
<reference evidence="2 3" key="1">
    <citation type="submission" date="2018-12" db="EMBL/GenBank/DDBJ databases">
        <authorList>
            <person name="Yang E."/>
        </authorList>
    </citation>
    <scope>NUCLEOTIDE SEQUENCE [LARGE SCALE GENOMIC DNA]</scope>
    <source>
        <strain evidence="2 3">SOD</strain>
    </source>
</reference>
<name>A0A430HFJ9_9BURK</name>
<dbReference type="RefSeq" id="WP_126076665.1">
    <property type="nucleotide sequence ID" value="NZ_CP051166.1"/>
</dbReference>
<accession>A0A430HFJ9</accession>
<evidence type="ECO:0000313" key="2">
    <source>
        <dbReference type="EMBL" id="RSZ56308.1"/>
    </source>
</evidence>
<keyword evidence="3" id="KW-1185">Reference proteome</keyword>
<protein>
    <submittedName>
        <fullName evidence="2">Uncharacterized protein</fullName>
    </submittedName>
</protein>
<evidence type="ECO:0000313" key="3">
    <source>
        <dbReference type="Proteomes" id="UP000278085"/>
    </source>
</evidence>
<dbReference type="InterPro" id="IPR006311">
    <property type="entry name" value="TAT_signal"/>
</dbReference>
<dbReference type="Proteomes" id="UP000278085">
    <property type="component" value="Unassembled WGS sequence"/>
</dbReference>
<evidence type="ECO:0000256" key="1">
    <source>
        <dbReference type="SAM" id="SignalP"/>
    </source>
</evidence>
<gene>
    <name evidence="2" type="ORF">EJB06_24590</name>
</gene>
<proteinExistence type="predicted"/>
<keyword evidence="1" id="KW-0732">Signal</keyword>
<feature type="chain" id="PRO_5019246221" evidence="1">
    <location>
        <begin position="33"/>
        <end position="256"/>
    </location>
</feature>
<feature type="signal peptide" evidence="1">
    <location>
        <begin position="1"/>
        <end position="32"/>
    </location>
</feature>
<dbReference type="AlphaFoldDB" id="A0A430HFJ9"/>
<dbReference type="OrthoDB" id="103430at2"/>
<sequence>MHLQRQLGKSTFRRALLRGGAALVLLPAAVAAAQTASLAPEAPAQNMTTRITIKPDGSASGTVSVTASGAYAEELRTRMRGASPASMDQAATSILTSLGYEGSARFEGAAAAAADGEVRYTVRFELRQFAALPGTGSFPVRPVTFSAAPVLRFAATGEDSAQASREFACSPGSSMEAYVFILPDNMSLTGGPSEMSLRTANLRYESGLRLEGQQLSITRRVEDRHPGPQCAAGDMQEYRQLTRTVLDDHKASVRYR</sequence>
<comment type="caution">
    <text evidence="2">The sequence shown here is derived from an EMBL/GenBank/DDBJ whole genome shotgun (WGS) entry which is preliminary data.</text>
</comment>